<dbReference type="RefSeq" id="WP_183622785.1">
    <property type="nucleotide sequence ID" value="NZ_JACIDX010000002.1"/>
</dbReference>
<keyword evidence="3" id="KW-0813">Transport</keyword>
<keyword evidence="4" id="KW-1134">Transmembrane beta strand</keyword>
<dbReference type="EMBL" id="JACIDX010000002">
    <property type="protein sequence ID" value="MBB3953829.1"/>
    <property type="molecule type" value="Genomic_DNA"/>
</dbReference>
<evidence type="ECO:0000256" key="6">
    <source>
        <dbReference type="ARBA" id="ARBA00023136"/>
    </source>
</evidence>
<keyword evidence="7" id="KW-0998">Cell outer membrane</keyword>
<dbReference type="InterPro" id="IPR051906">
    <property type="entry name" value="TolC-like"/>
</dbReference>
<reference evidence="10 11" key="1">
    <citation type="submission" date="2020-08" db="EMBL/GenBank/DDBJ databases">
        <title>Genomic Encyclopedia of Type Strains, Phase IV (KMG-IV): sequencing the most valuable type-strain genomes for metagenomic binning, comparative biology and taxonomic classification.</title>
        <authorList>
            <person name="Goeker M."/>
        </authorList>
    </citation>
    <scope>NUCLEOTIDE SEQUENCE [LARGE SCALE GENOMIC DNA]</scope>
    <source>
        <strain evidence="10 11">DSM 27057</strain>
    </source>
</reference>
<dbReference type="GO" id="GO:0015562">
    <property type="term" value="F:efflux transmembrane transporter activity"/>
    <property type="evidence" value="ECO:0007669"/>
    <property type="project" value="InterPro"/>
</dbReference>
<keyword evidence="8" id="KW-0175">Coiled coil</keyword>
<keyword evidence="9" id="KW-0732">Signal</keyword>
<keyword evidence="5" id="KW-0812">Transmembrane</keyword>
<evidence type="ECO:0000256" key="9">
    <source>
        <dbReference type="SAM" id="SignalP"/>
    </source>
</evidence>
<dbReference type="SUPFAM" id="SSF56954">
    <property type="entry name" value="Outer membrane efflux proteins (OEP)"/>
    <property type="match status" value="1"/>
</dbReference>
<sequence>MKRAALALMLIAAPAMAQEPASGELATLARDVVSLDLPHALQLAHARNLDLEEAKARVKQGSGVVSGALGAALPGIAVGVDAMRLDGALPGAAGAYQVGRFERVSPFALVSWIMRPGQVVFDILAARRNLSALRHDAEFTGRRVDHDIAQAFYALALAQAHIIASSERVEESRELLRLSAAREASGLGLTLDTQMAREGAARAQMDQIKALNAYYAASLRLAGLLDLDPAVLLVPAQGALPEPPSAEEPALDTLTAAALAHRADLAAIRQQVGVSDAAGAAAILAAVGPQISASAMAADPIPTGKVSDTMFRLPSANASLSLTLSASVIGKAQSAAASRALARIAVRRRLEDLRKEVASARQEMIAAQKAIPLARERLVASQSALTLARAGLQAGTAILHPVLIAQANVQEARSAYADNLARYWSARNDLDLATGGR</sequence>
<gene>
    <name evidence="10" type="ORF">GGR38_000756</name>
</gene>
<evidence type="ECO:0000313" key="11">
    <source>
        <dbReference type="Proteomes" id="UP000548867"/>
    </source>
</evidence>
<comment type="caution">
    <text evidence="10">The sequence shown here is derived from an EMBL/GenBank/DDBJ whole genome shotgun (WGS) entry which is preliminary data.</text>
</comment>
<dbReference type="Pfam" id="PF02321">
    <property type="entry name" value="OEP"/>
    <property type="match status" value="1"/>
</dbReference>
<evidence type="ECO:0000256" key="7">
    <source>
        <dbReference type="ARBA" id="ARBA00023237"/>
    </source>
</evidence>
<proteinExistence type="inferred from homology"/>
<evidence type="ECO:0000256" key="8">
    <source>
        <dbReference type="SAM" id="Coils"/>
    </source>
</evidence>
<dbReference type="InterPro" id="IPR003423">
    <property type="entry name" value="OMP_efflux"/>
</dbReference>
<feature type="coiled-coil region" evidence="8">
    <location>
        <begin position="343"/>
        <end position="370"/>
    </location>
</feature>
<feature type="signal peptide" evidence="9">
    <location>
        <begin position="1"/>
        <end position="17"/>
    </location>
</feature>
<comment type="similarity">
    <text evidence="2">Belongs to the outer membrane factor (OMF) (TC 1.B.17) family.</text>
</comment>
<dbReference type="PANTHER" id="PTHR30026:SF20">
    <property type="entry name" value="OUTER MEMBRANE PROTEIN TOLC"/>
    <property type="match status" value="1"/>
</dbReference>
<evidence type="ECO:0000256" key="1">
    <source>
        <dbReference type="ARBA" id="ARBA00004442"/>
    </source>
</evidence>
<dbReference type="GO" id="GO:0015288">
    <property type="term" value="F:porin activity"/>
    <property type="evidence" value="ECO:0007669"/>
    <property type="project" value="TreeGrafter"/>
</dbReference>
<keyword evidence="11" id="KW-1185">Reference proteome</keyword>
<keyword evidence="6" id="KW-0472">Membrane</keyword>
<feature type="chain" id="PRO_5030802260" evidence="9">
    <location>
        <begin position="18"/>
        <end position="437"/>
    </location>
</feature>
<dbReference type="PANTHER" id="PTHR30026">
    <property type="entry name" value="OUTER MEMBRANE PROTEIN TOLC"/>
    <property type="match status" value="1"/>
</dbReference>
<dbReference type="GO" id="GO:0009279">
    <property type="term" value="C:cell outer membrane"/>
    <property type="evidence" value="ECO:0007669"/>
    <property type="project" value="UniProtKB-SubCell"/>
</dbReference>
<evidence type="ECO:0000256" key="3">
    <source>
        <dbReference type="ARBA" id="ARBA00022448"/>
    </source>
</evidence>
<comment type="subcellular location">
    <subcellularLocation>
        <location evidence="1">Cell outer membrane</location>
    </subcellularLocation>
</comment>
<dbReference type="AlphaFoldDB" id="A0A7W6G4N0"/>
<dbReference type="Gene3D" id="1.20.1600.10">
    <property type="entry name" value="Outer membrane efflux proteins (OEP)"/>
    <property type="match status" value="1"/>
</dbReference>
<evidence type="ECO:0000256" key="4">
    <source>
        <dbReference type="ARBA" id="ARBA00022452"/>
    </source>
</evidence>
<organism evidence="10 11">
    <name type="scientific">Novosphingobium sediminicola</name>
    <dbReference type="NCBI Taxonomy" id="563162"/>
    <lineage>
        <taxon>Bacteria</taxon>
        <taxon>Pseudomonadati</taxon>
        <taxon>Pseudomonadota</taxon>
        <taxon>Alphaproteobacteria</taxon>
        <taxon>Sphingomonadales</taxon>
        <taxon>Sphingomonadaceae</taxon>
        <taxon>Novosphingobium</taxon>
    </lineage>
</organism>
<accession>A0A7W6G4N0</accession>
<dbReference type="GO" id="GO:1990281">
    <property type="term" value="C:efflux pump complex"/>
    <property type="evidence" value="ECO:0007669"/>
    <property type="project" value="TreeGrafter"/>
</dbReference>
<evidence type="ECO:0000313" key="10">
    <source>
        <dbReference type="EMBL" id="MBB3953829.1"/>
    </source>
</evidence>
<protein>
    <submittedName>
        <fullName evidence="10">Outer membrane protein TolC</fullName>
    </submittedName>
</protein>
<name>A0A7W6G4N0_9SPHN</name>
<evidence type="ECO:0000256" key="2">
    <source>
        <dbReference type="ARBA" id="ARBA00007613"/>
    </source>
</evidence>
<evidence type="ECO:0000256" key="5">
    <source>
        <dbReference type="ARBA" id="ARBA00022692"/>
    </source>
</evidence>
<dbReference type="Proteomes" id="UP000548867">
    <property type="component" value="Unassembled WGS sequence"/>
</dbReference>